<keyword evidence="3" id="KW-1185">Reference proteome</keyword>
<dbReference type="Proteomes" id="UP000245765">
    <property type="component" value="Unassembled WGS sequence"/>
</dbReference>
<name>A0A317FHJ5_9PROT</name>
<gene>
    <name evidence="2" type="ORF">DFH01_11810</name>
</gene>
<dbReference type="InterPro" id="IPR052514">
    <property type="entry name" value="SAM-dependent_MTase"/>
</dbReference>
<dbReference type="EMBL" id="QGNA01000002">
    <property type="protein sequence ID" value="PWS37507.1"/>
    <property type="molecule type" value="Genomic_DNA"/>
</dbReference>
<dbReference type="PANTHER" id="PTHR34203:SF13">
    <property type="entry name" value="EXPRESSED PROTEIN"/>
    <property type="match status" value="1"/>
</dbReference>
<dbReference type="NCBIfam" id="TIGR01444">
    <property type="entry name" value="fkbM_fam"/>
    <property type="match status" value="1"/>
</dbReference>
<protein>
    <recommendedName>
        <fullName evidence="1">Methyltransferase FkbM domain-containing protein</fullName>
    </recommendedName>
</protein>
<organism evidence="2 3">
    <name type="scientific">Falsiroseomonas bella</name>
    <dbReference type="NCBI Taxonomy" id="2184016"/>
    <lineage>
        <taxon>Bacteria</taxon>
        <taxon>Pseudomonadati</taxon>
        <taxon>Pseudomonadota</taxon>
        <taxon>Alphaproteobacteria</taxon>
        <taxon>Acetobacterales</taxon>
        <taxon>Roseomonadaceae</taxon>
        <taxon>Falsiroseomonas</taxon>
    </lineage>
</organism>
<comment type="caution">
    <text evidence="2">The sequence shown here is derived from an EMBL/GenBank/DDBJ whole genome shotgun (WGS) entry which is preliminary data.</text>
</comment>
<reference evidence="3" key="1">
    <citation type="submission" date="2018-05" db="EMBL/GenBank/DDBJ databases">
        <authorList>
            <person name="Du Z."/>
            <person name="Wang X."/>
        </authorList>
    </citation>
    <scope>NUCLEOTIDE SEQUENCE [LARGE SCALE GENOMIC DNA]</scope>
    <source>
        <strain evidence="3">CQN31</strain>
    </source>
</reference>
<dbReference type="Gene3D" id="3.40.50.150">
    <property type="entry name" value="Vaccinia Virus protein VP39"/>
    <property type="match status" value="1"/>
</dbReference>
<evidence type="ECO:0000259" key="1">
    <source>
        <dbReference type="Pfam" id="PF05050"/>
    </source>
</evidence>
<dbReference type="InterPro" id="IPR006342">
    <property type="entry name" value="FkbM_mtfrase"/>
</dbReference>
<dbReference type="Pfam" id="PF05050">
    <property type="entry name" value="Methyltransf_21"/>
    <property type="match status" value="1"/>
</dbReference>
<proteinExistence type="predicted"/>
<dbReference type="SUPFAM" id="SSF53335">
    <property type="entry name" value="S-adenosyl-L-methionine-dependent methyltransferases"/>
    <property type="match status" value="1"/>
</dbReference>
<dbReference type="InterPro" id="IPR029063">
    <property type="entry name" value="SAM-dependent_MTases_sf"/>
</dbReference>
<evidence type="ECO:0000313" key="3">
    <source>
        <dbReference type="Proteomes" id="UP000245765"/>
    </source>
</evidence>
<accession>A0A317FHJ5</accession>
<evidence type="ECO:0000313" key="2">
    <source>
        <dbReference type="EMBL" id="PWS37507.1"/>
    </source>
</evidence>
<dbReference type="AlphaFoldDB" id="A0A317FHJ5"/>
<feature type="domain" description="Methyltransferase FkbM" evidence="1">
    <location>
        <begin position="72"/>
        <end position="213"/>
    </location>
</feature>
<dbReference type="PANTHER" id="PTHR34203">
    <property type="entry name" value="METHYLTRANSFERASE, FKBM FAMILY PROTEIN"/>
    <property type="match status" value="1"/>
</dbReference>
<sequence>MGVMEFEAFDGLLLDVEEPRLAHALDALRRGVYEGREVRLVKTLLRPGQRVMELGTCTGFVAMQAARIVGPENVFCYEAHPDNVALARRHFAANGMAIALAHGVLAPRRRLAEDPATEIIFHLSGSIVSSALSPAGMSRSRAIQVPLLCLEEEIERHRVTAMIVDIEGGEVELLGGSALDGIEAIIMETHYRKAGVRKTNTMIAHLIAQGFRLDLRHSAAEVVHLYRTGTGPEAGEAAG</sequence>